<dbReference type="KEGG" id="aeh:Mlg_1727"/>
<evidence type="ECO:0000313" key="10">
    <source>
        <dbReference type="EMBL" id="ABI57073.1"/>
    </source>
</evidence>
<accession>Q0A7W4</accession>
<dbReference type="CDD" id="cd06905">
    <property type="entry name" value="M14-like"/>
    <property type="match status" value="1"/>
</dbReference>
<dbReference type="GO" id="GO:0004181">
    <property type="term" value="F:metallocarboxypeptidase activity"/>
    <property type="evidence" value="ECO:0007669"/>
    <property type="project" value="InterPro"/>
</dbReference>
<dbReference type="Proteomes" id="UP000001962">
    <property type="component" value="Chromosome"/>
</dbReference>
<dbReference type="eggNOG" id="COG2866">
    <property type="taxonomic scope" value="Bacteria"/>
</dbReference>
<gene>
    <name evidence="10" type="ordered locus">Mlg_1727</name>
</gene>
<dbReference type="PROSITE" id="PS52035">
    <property type="entry name" value="PEPTIDASE_M14"/>
    <property type="match status" value="1"/>
</dbReference>
<dbReference type="PRINTS" id="PR00765">
    <property type="entry name" value="CRBOXYPTASEA"/>
</dbReference>
<keyword evidence="4" id="KW-0378">Hydrolase</keyword>
<evidence type="ECO:0000313" key="11">
    <source>
        <dbReference type="Proteomes" id="UP000001962"/>
    </source>
</evidence>
<organism evidence="10 11">
    <name type="scientific">Alkalilimnicola ehrlichii (strain ATCC BAA-1101 / DSM 17681 / MLHE-1)</name>
    <dbReference type="NCBI Taxonomy" id="187272"/>
    <lineage>
        <taxon>Bacteria</taxon>
        <taxon>Pseudomonadati</taxon>
        <taxon>Pseudomonadota</taxon>
        <taxon>Gammaproteobacteria</taxon>
        <taxon>Chromatiales</taxon>
        <taxon>Ectothiorhodospiraceae</taxon>
        <taxon>Alkalilimnicola</taxon>
    </lineage>
</organism>
<comment type="cofactor">
    <cofactor evidence="1">
        <name>Zn(2+)</name>
        <dbReference type="ChEBI" id="CHEBI:29105"/>
    </cofactor>
</comment>
<dbReference type="PANTHER" id="PTHR11705:SF143">
    <property type="entry name" value="SLL0236 PROTEIN"/>
    <property type="match status" value="1"/>
</dbReference>
<comment type="similarity">
    <text evidence="2 7">Belongs to the peptidase M14 family.</text>
</comment>
<reference evidence="11" key="1">
    <citation type="submission" date="2006-08" db="EMBL/GenBank/DDBJ databases">
        <title>Complete sequence of Alkalilimnicola ehrilichei MLHE-1.</title>
        <authorList>
            <person name="Copeland A."/>
            <person name="Lucas S."/>
            <person name="Lapidus A."/>
            <person name="Barry K."/>
            <person name="Detter J.C."/>
            <person name="Glavina del Rio T."/>
            <person name="Hammon N."/>
            <person name="Israni S."/>
            <person name="Dalin E."/>
            <person name="Tice H."/>
            <person name="Pitluck S."/>
            <person name="Sims D."/>
            <person name="Brettin T."/>
            <person name="Bruce D."/>
            <person name="Han C."/>
            <person name="Tapia R."/>
            <person name="Gilna P."/>
            <person name="Schmutz J."/>
            <person name="Larimer F."/>
            <person name="Land M."/>
            <person name="Hauser L."/>
            <person name="Kyrpides N."/>
            <person name="Mikhailova N."/>
            <person name="Oremland R.S."/>
            <person name="Hoeft S.E."/>
            <person name="Switzer-Blum J."/>
            <person name="Kulp T."/>
            <person name="King G."/>
            <person name="Tabita R."/>
            <person name="Witte B."/>
            <person name="Santini J.M."/>
            <person name="Basu P."/>
            <person name="Hollibaugh J.T."/>
            <person name="Xie G."/>
            <person name="Stolz J.F."/>
            <person name="Richardson P."/>
        </authorList>
    </citation>
    <scope>NUCLEOTIDE SEQUENCE [LARGE SCALE GENOMIC DNA]</scope>
    <source>
        <strain evidence="11">ATCC BAA-1101 / DSM 17681 / MLHE-1</strain>
    </source>
</reference>
<sequence>MGAPTDIEPFRHQYLDYDTLTGQLQHWASAHPEVARLESLGTSPEGREIWLLTVGRRPERSRPAVWVNGNMHGSELAGSSVALAVAEAALQLHLSGANTHGGLLPHLEEQLRGVLFYICPRVSPDGAEQVLHHGGFVRSAPRRSPHAPDTPRWEPSDLDGDGRCRYLRMEDPAGPFVASPRHAGLMLPRELDDPPPYYRLYPEGLIRHWDGHTVPEPEPLRDTPDFNRNFPWNWRPEPDQTGAGHFPGSEPETHAVLDFATRHPNIYAWLDLHTFGGVFIRPLTGAPDAAMDQDDLALYRQLAAWGEMLTGYPTVSGFEEFTYEPETPLYGDLTDFAYHQRACLAQVCELWDLFRRLDLPRPKRFVDLYTSLHRGDMERLAQWDAEHNRQRLFRPWLPLKHPQIGPVEVGGLDPSIGIWNPPPEALPDICDGIATYWLRAAALLPRLTIAGLECRPLGDDHWEIIAVVANHGYLPTYGVAAGRSRPWNDGVETELWLEGCTLTEGQPARQALGHLDGWGRGLGNMAHMPWFQRSRGSSHQARARWVVRGRGTVTLSVRSTRLGTLAQTRRLTP</sequence>
<proteinExistence type="inferred from homology"/>
<name>Q0A7W4_ALKEH</name>
<dbReference type="GO" id="GO:0005615">
    <property type="term" value="C:extracellular space"/>
    <property type="evidence" value="ECO:0007669"/>
    <property type="project" value="TreeGrafter"/>
</dbReference>
<evidence type="ECO:0000256" key="3">
    <source>
        <dbReference type="ARBA" id="ARBA00022670"/>
    </source>
</evidence>
<evidence type="ECO:0000256" key="4">
    <source>
        <dbReference type="ARBA" id="ARBA00022801"/>
    </source>
</evidence>
<evidence type="ECO:0000259" key="9">
    <source>
        <dbReference type="PROSITE" id="PS52035"/>
    </source>
</evidence>
<feature type="region of interest" description="Disordered" evidence="8">
    <location>
        <begin position="135"/>
        <end position="159"/>
    </location>
</feature>
<dbReference type="SMART" id="SM00631">
    <property type="entry name" value="Zn_pept"/>
    <property type="match status" value="1"/>
</dbReference>
<feature type="active site" description="Proton donor/acceptor" evidence="7">
    <location>
        <position position="349"/>
    </location>
</feature>
<keyword evidence="5" id="KW-0862">Zinc</keyword>
<feature type="compositionally biased region" description="Basic and acidic residues" evidence="8">
    <location>
        <begin position="149"/>
        <end position="159"/>
    </location>
</feature>
<evidence type="ECO:0000256" key="1">
    <source>
        <dbReference type="ARBA" id="ARBA00001947"/>
    </source>
</evidence>
<keyword evidence="6" id="KW-0482">Metalloprotease</keyword>
<dbReference type="PANTHER" id="PTHR11705">
    <property type="entry name" value="PROTEASE FAMILY M14 CARBOXYPEPTIDASE A,B"/>
    <property type="match status" value="1"/>
</dbReference>
<evidence type="ECO:0000256" key="5">
    <source>
        <dbReference type="ARBA" id="ARBA00022833"/>
    </source>
</evidence>
<feature type="domain" description="Peptidase M14" evidence="9">
    <location>
        <begin position="13"/>
        <end position="384"/>
    </location>
</feature>
<keyword evidence="3" id="KW-0645">Protease</keyword>
<protein>
    <submittedName>
        <fullName evidence="10">Peptidase M14, carboxypeptidase A</fullName>
    </submittedName>
</protein>
<keyword evidence="10" id="KW-0121">Carboxypeptidase</keyword>
<evidence type="ECO:0000256" key="8">
    <source>
        <dbReference type="SAM" id="MobiDB-lite"/>
    </source>
</evidence>
<evidence type="ECO:0000256" key="7">
    <source>
        <dbReference type="PROSITE-ProRule" id="PRU01379"/>
    </source>
</evidence>
<dbReference type="SUPFAM" id="SSF53187">
    <property type="entry name" value="Zn-dependent exopeptidases"/>
    <property type="match status" value="1"/>
</dbReference>
<dbReference type="RefSeq" id="WP_011629467.1">
    <property type="nucleotide sequence ID" value="NC_008340.1"/>
</dbReference>
<keyword evidence="11" id="KW-1185">Reference proteome</keyword>
<dbReference type="GO" id="GO:0006508">
    <property type="term" value="P:proteolysis"/>
    <property type="evidence" value="ECO:0007669"/>
    <property type="project" value="UniProtKB-KW"/>
</dbReference>
<dbReference type="GO" id="GO:0008270">
    <property type="term" value="F:zinc ion binding"/>
    <property type="evidence" value="ECO:0007669"/>
    <property type="project" value="InterPro"/>
</dbReference>
<dbReference type="OrthoDB" id="5294005at2"/>
<dbReference type="EMBL" id="CP000453">
    <property type="protein sequence ID" value="ABI57073.1"/>
    <property type="molecule type" value="Genomic_DNA"/>
</dbReference>
<dbReference type="Pfam" id="PF00246">
    <property type="entry name" value="Peptidase_M14"/>
    <property type="match status" value="2"/>
</dbReference>
<evidence type="ECO:0000256" key="6">
    <source>
        <dbReference type="ARBA" id="ARBA00023049"/>
    </source>
</evidence>
<dbReference type="Gene3D" id="3.40.630.10">
    <property type="entry name" value="Zn peptidases"/>
    <property type="match status" value="1"/>
</dbReference>
<dbReference type="AlphaFoldDB" id="Q0A7W4"/>
<evidence type="ECO:0000256" key="2">
    <source>
        <dbReference type="ARBA" id="ARBA00005988"/>
    </source>
</evidence>
<dbReference type="HOGENOM" id="CLU_028657_0_0_6"/>
<dbReference type="InterPro" id="IPR000834">
    <property type="entry name" value="Peptidase_M14"/>
</dbReference>